<dbReference type="InterPro" id="IPR005358">
    <property type="entry name" value="Puta_zinc/iron-chelating_dom"/>
</dbReference>
<sequence length="255" mass="28584">MSAQPSPPGDDAPGIMVSVPAEPVPARAVLPALYELVEAHTRNALATVAAEGRTISCKAGCGACCRYFVPVSGVEAYALADLVERMPEPRRTTIKKRFADAEARLAEWRPFDEQIRGEPLPDDEHKRMVTEYFHLGIPCPFLEAESCSIHPDRPLVCREYFVTSPAEHCASHDARHQVKGVRRKFVAHALWYLTSEEPTPKATVMPLTLALHWVKHRAGEEQRRKGLEWLRRFSLILENLARNHRLNATPPGDRA</sequence>
<protein>
    <submittedName>
        <fullName evidence="1">YkgJ family cysteine cluster protein</fullName>
    </submittedName>
</protein>
<name>A0A5C8PVH8_9HYPH</name>
<accession>A0A5C8PVH8</accession>
<keyword evidence="2" id="KW-1185">Reference proteome</keyword>
<dbReference type="Proteomes" id="UP000321638">
    <property type="component" value="Unassembled WGS sequence"/>
</dbReference>
<evidence type="ECO:0000313" key="1">
    <source>
        <dbReference type="EMBL" id="TXL82352.1"/>
    </source>
</evidence>
<comment type="caution">
    <text evidence="1">The sequence shown here is derived from an EMBL/GenBank/DDBJ whole genome shotgun (WGS) entry which is preliminary data.</text>
</comment>
<dbReference type="AlphaFoldDB" id="A0A5C8PVH8"/>
<evidence type="ECO:0000313" key="2">
    <source>
        <dbReference type="Proteomes" id="UP000321638"/>
    </source>
</evidence>
<organism evidence="1 2">
    <name type="scientific">Vineibacter terrae</name>
    <dbReference type="NCBI Taxonomy" id="2586908"/>
    <lineage>
        <taxon>Bacteria</taxon>
        <taxon>Pseudomonadati</taxon>
        <taxon>Pseudomonadota</taxon>
        <taxon>Alphaproteobacteria</taxon>
        <taxon>Hyphomicrobiales</taxon>
        <taxon>Vineibacter</taxon>
    </lineage>
</organism>
<reference evidence="1 2" key="1">
    <citation type="submission" date="2019-06" db="EMBL/GenBank/DDBJ databases">
        <title>New taxonomy in bacterial strain CC-CFT640, isolated from vineyard.</title>
        <authorList>
            <person name="Lin S.-Y."/>
            <person name="Tsai C.-F."/>
            <person name="Young C.-C."/>
        </authorList>
    </citation>
    <scope>NUCLEOTIDE SEQUENCE [LARGE SCALE GENOMIC DNA]</scope>
    <source>
        <strain evidence="1 2">CC-CFT640</strain>
    </source>
</reference>
<proteinExistence type="predicted"/>
<dbReference type="Pfam" id="PF03692">
    <property type="entry name" value="CxxCxxCC"/>
    <property type="match status" value="1"/>
</dbReference>
<dbReference type="OrthoDB" id="259086at2"/>
<dbReference type="RefSeq" id="WP_147845057.1">
    <property type="nucleotide sequence ID" value="NZ_VDUZ01000001.1"/>
</dbReference>
<dbReference type="EMBL" id="VDUZ01000001">
    <property type="protein sequence ID" value="TXL82352.1"/>
    <property type="molecule type" value="Genomic_DNA"/>
</dbReference>
<gene>
    <name evidence="1" type="ORF">FHP25_01250</name>
</gene>